<sequence>MKENVGNLTIKVRLIFQPAEEAHIGAERVITSGDLEGVDLLVGYHKHPNLPIGQISAGNGRRNAAVDKFVVKLTGGWWSC</sequence>
<evidence type="ECO:0000313" key="1">
    <source>
        <dbReference type="EMBL" id="USS92651.1"/>
    </source>
</evidence>
<dbReference type="Gene3D" id="3.40.630.10">
    <property type="entry name" value="Zn peptidases"/>
    <property type="match status" value="1"/>
</dbReference>
<dbReference type="Gene3D" id="3.30.70.360">
    <property type="match status" value="1"/>
</dbReference>
<dbReference type="Proteomes" id="UP001056093">
    <property type="component" value="Chromosome"/>
</dbReference>
<accession>A0ABY5C2I8</accession>
<dbReference type="PANTHER" id="PTHR11014">
    <property type="entry name" value="PEPTIDASE M20 FAMILY MEMBER"/>
    <property type="match status" value="1"/>
</dbReference>
<evidence type="ECO:0000313" key="2">
    <source>
        <dbReference type="Proteomes" id="UP001056093"/>
    </source>
</evidence>
<dbReference type="PANTHER" id="PTHR11014:SF63">
    <property type="entry name" value="METALLOPEPTIDASE, PUTATIVE (AFU_ORTHOLOGUE AFUA_6G09600)-RELATED"/>
    <property type="match status" value="1"/>
</dbReference>
<reference evidence="1" key="1">
    <citation type="submission" date="2022-05" db="EMBL/GenBank/DDBJ databases">
        <authorList>
            <person name="Oliphant S.A."/>
            <person name="Watson-Haigh N.S."/>
            <person name="Sumby K.M."/>
            <person name="Gardner J.M."/>
            <person name="Jiranek V."/>
        </authorList>
    </citation>
    <scope>NUCLEOTIDE SEQUENCE</scope>
    <source>
        <strain evidence="1">KI3_B9</strain>
    </source>
</reference>
<keyword evidence="2" id="KW-1185">Reference proteome</keyword>
<dbReference type="InterPro" id="IPR017439">
    <property type="entry name" value="Amidohydrolase"/>
</dbReference>
<dbReference type="SUPFAM" id="SSF53187">
    <property type="entry name" value="Zn-dependent exopeptidases"/>
    <property type="match status" value="1"/>
</dbReference>
<organism evidence="1 2">
    <name type="scientific">Fructobacillus americanaquae</name>
    <dbReference type="NCBI Taxonomy" id="2940302"/>
    <lineage>
        <taxon>Bacteria</taxon>
        <taxon>Bacillati</taxon>
        <taxon>Bacillota</taxon>
        <taxon>Bacilli</taxon>
        <taxon>Lactobacillales</taxon>
        <taxon>Lactobacillaceae</taxon>
        <taxon>Fructobacillus</taxon>
    </lineage>
</organism>
<proteinExistence type="predicted"/>
<gene>
    <name evidence="1" type="ORF">M3M36_00745</name>
</gene>
<protein>
    <submittedName>
        <fullName evidence="1">Uncharacterized protein</fullName>
    </submittedName>
</protein>
<dbReference type="EMBL" id="CP097122">
    <property type="protein sequence ID" value="USS92651.1"/>
    <property type="molecule type" value="Genomic_DNA"/>
</dbReference>
<name>A0ABY5C2I8_9LACO</name>